<keyword evidence="4 9" id="KW-0808">Transferase</keyword>
<dbReference type="PANTHER" id="PTHR42825:SF28">
    <property type="entry name" value="BRANCHED-CHAIN-AMINO-ACID AMINOTRANSFERASE 7-RELATED"/>
    <property type="match status" value="1"/>
</dbReference>
<dbReference type="EC" id="2.6.1.42" evidence="9"/>
<dbReference type="FunFam" id="3.20.10.10:FF:000003">
    <property type="entry name" value="Branched-chain-amino-acid aminotransferase"/>
    <property type="match status" value="1"/>
</dbReference>
<comment type="caution">
    <text evidence="10">The sequence shown here is derived from an EMBL/GenBank/DDBJ whole genome shotgun (WGS) entry which is preliminary data.</text>
</comment>
<dbReference type="SUPFAM" id="SSF56752">
    <property type="entry name" value="D-aminoacid aminotransferase-like PLP-dependent enzymes"/>
    <property type="match status" value="1"/>
</dbReference>
<comment type="catalytic activity">
    <reaction evidence="9">
        <text>L-isoleucine + 2-oxoglutarate = (S)-3-methyl-2-oxopentanoate + L-glutamate</text>
        <dbReference type="Rhea" id="RHEA:24801"/>
        <dbReference type="ChEBI" id="CHEBI:16810"/>
        <dbReference type="ChEBI" id="CHEBI:29985"/>
        <dbReference type="ChEBI" id="CHEBI:35146"/>
        <dbReference type="ChEBI" id="CHEBI:58045"/>
        <dbReference type="EC" id="2.6.1.42"/>
    </reaction>
</comment>
<comment type="catalytic activity">
    <reaction evidence="9">
        <text>L-leucine + 2-oxoglutarate = 4-methyl-2-oxopentanoate + L-glutamate</text>
        <dbReference type="Rhea" id="RHEA:18321"/>
        <dbReference type="ChEBI" id="CHEBI:16810"/>
        <dbReference type="ChEBI" id="CHEBI:17865"/>
        <dbReference type="ChEBI" id="CHEBI:29985"/>
        <dbReference type="ChEBI" id="CHEBI:57427"/>
        <dbReference type="EC" id="2.6.1.42"/>
    </reaction>
</comment>
<dbReference type="GO" id="GO:0008652">
    <property type="term" value="P:amino acid biosynthetic process"/>
    <property type="evidence" value="ECO:0007669"/>
    <property type="project" value="UniProtKB-KW"/>
</dbReference>
<dbReference type="GO" id="GO:0004084">
    <property type="term" value="F:branched-chain-amino-acid transaminase activity"/>
    <property type="evidence" value="ECO:0007669"/>
    <property type="project" value="UniProtKB-EC"/>
</dbReference>
<reference evidence="10" key="1">
    <citation type="submission" date="2020-03" db="EMBL/GenBank/DDBJ databases">
        <title>A high-quality chromosome-level genome assembly of a woody plant with both climbing and erect habits, Rhamnella rubrinervis.</title>
        <authorList>
            <person name="Lu Z."/>
            <person name="Yang Y."/>
            <person name="Zhu X."/>
            <person name="Sun Y."/>
        </authorList>
    </citation>
    <scope>NUCLEOTIDE SEQUENCE</scope>
    <source>
        <strain evidence="10">BYM</strain>
        <tissue evidence="10">Leaf</tissue>
    </source>
</reference>
<keyword evidence="9" id="KW-0028">Amino-acid biosynthesis</keyword>
<evidence type="ECO:0000313" key="10">
    <source>
        <dbReference type="EMBL" id="KAF3434570.1"/>
    </source>
</evidence>
<name>A0A8K0DP01_9ROSA</name>
<keyword evidence="3 9" id="KW-0032">Aminotransferase</keyword>
<dbReference type="InterPro" id="IPR043132">
    <property type="entry name" value="BCAT-like_C"/>
</dbReference>
<dbReference type="InterPro" id="IPR036038">
    <property type="entry name" value="Aminotransferase-like"/>
</dbReference>
<dbReference type="Gene3D" id="3.20.10.10">
    <property type="entry name" value="D-amino Acid Aminotransferase, subunit A, domain 2"/>
    <property type="match status" value="1"/>
</dbReference>
<dbReference type="PANTHER" id="PTHR42825">
    <property type="entry name" value="AMINO ACID AMINOTRANSFERASE"/>
    <property type="match status" value="1"/>
</dbReference>
<evidence type="ECO:0000256" key="2">
    <source>
        <dbReference type="ARBA" id="ARBA00009320"/>
    </source>
</evidence>
<dbReference type="InterPro" id="IPR018300">
    <property type="entry name" value="Aminotrans_IV_CS"/>
</dbReference>
<dbReference type="AlphaFoldDB" id="A0A8K0DP01"/>
<dbReference type="CDD" id="cd01557">
    <property type="entry name" value="BCAT_beta_family"/>
    <property type="match status" value="1"/>
</dbReference>
<keyword evidence="5 8" id="KW-0663">Pyridoxal phosphate</keyword>
<accession>A0A8K0DP01</accession>
<evidence type="ECO:0000313" key="11">
    <source>
        <dbReference type="Proteomes" id="UP000796880"/>
    </source>
</evidence>
<dbReference type="Proteomes" id="UP000796880">
    <property type="component" value="Unassembled WGS sequence"/>
</dbReference>
<dbReference type="PIRSF" id="PIRSF006468">
    <property type="entry name" value="BCAT1"/>
    <property type="match status" value="1"/>
</dbReference>
<dbReference type="NCBIfam" id="NF009897">
    <property type="entry name" value="PRK13357.1"/>
    <property type="match status" value="1"/>
</dbReference>
<evidence type="ECO:0000256" key="6">
    <source>
        <dbReference type="PIRSR" id="PIRSR006468-1"/>
    </source>
</evidence>
<dbReference type="PROSITE" id="PS00770">
    <property type="entry name" value="AA_TRANSFER_CLASS_4"/>
    <property type="match status" value="1"/>
</dbReference>
<dbReference type="GO" id="GO:0009082">
    <property type="term" value="P:branched-chain amino acid biosynthetic process"/>
    <property type="evidence" value="ECO:0007669"/>
    <property type="project" value="UniProtKB-KW"/>
</dbReference>
<evidence type="ECO:0000256" key="4">
    <source>
        <dbReference type="ARBA" id="ARBA00022679"/>
    </source>
</evidence>
<feature type="modified residue" description="N6-(pyridoxal phosphate)lysine" evidence="6">
    <location>
        <position position="183"/>
    </location>
</feature>
<dbReference type="EMBL" id="VOIH02000010">
    <property type="protein sequence ID" value="KAF3434570.1"/>
    <property type="molecule type" value="Genomic_DNA"/>
</dbReference>
<evidence type="ECO:0000256" key="8">
    <source>
        <dbReference type="RuleBase" id="RU004516"/>
    </source>
</evidence>
<evidence type="ECO:0000256" key="1">
    <source>
        <dbReference type="ARBA" id="ARBA00001933"/>
    </source>
</evidence>
<dbReference type="InterPro" id="IPR001544">
    <property type="entry name" value="Aminotrans_IV"/>
</dbReference>
<evidence type="ECO:0000256" key="5">
    <source>
        <dbReference type="ARBA" id="ARBA00022898"/>
    </source>
</evidence>
<dbReference type="Gene3D" id="3.30.470.10">
    <property type="match status" value="1"/>
</dbReference>
<evidence type="ECO:0000256" key="7">
    <source>
        <dbReference type="RuleBase" id="RU004106"/>
    </source>
</evidence>
<dbReference type="Pfam" id="PF01063">
    <property type="entry name" value="Aminotran_4"/>
    <property type="match status" value="1"/>
</dbReference>
<proteinExistence type="inferred from homology"/>
<protein>
    <recommendedName>
        <fullName evidence="9">Branched-chain-amino-acid aminotransferase</fullName>
        <ecNumber evidence="9">2.6.1.42</ecNumber>
    </recommendedName>
</protein>
<dbReference type="NCBIfam" id="TIGR01123">
    <property type="entry name" value="ilvE_II"/>
    <property type="match status" value="1"/>
</dbReference>
<comment type="catalytic activity">
    <reaction evidence="9">
        <text>L-valine + 2-oxoglutarate = 3-methyl-2-oxobutanoate + L-glutamate</text>
        <dbReference type="Rhea" id="RHEA:24813"/>
        <dbReference type="ChEBI" id="CHEBI:11851"/>
        <dbReference type="ChEBI" id="CHEBI:16810"/>
        <dbReference type="ChEBI" id="CHEBI:29985"/>
        <dbReference type="ChEBI" id="CHEBI:57762"/>
        <dbReference type="EC" id="2.6.1.42"/>
    </reaction>
</comment>
<gene>
    <name evidence="10" type="ORF">FNV43_RR21655</name>
</gene>
<comment type="similarity">
    <text evidence="2 7">Belongs to the class-IV pyridoxal-phosphate-dependent aminotransferase family.</text>
</comment>
<evidence type="ECO:0000256" key="3">
    <source>
        <dbReference type="ARBA" id="ARBA00022576"/>
    </source>
</evidence>
<dbReference type="OrthoDB" id="409992at2759"/>
<dbReference type="InterPro" id="IPR033939">
    <property type="entry name" value="BCAT_family"/>
</dbReference>
<comment type="cofactor">
    <cofactor evidence="1 8">
        <name>pyridoxal 5'-phosphate</name>
        <dbReference type="ChEBI" id="CHEBI:597326"/>
    </cofactor>
</comment>
<organism evidence="10 11">
    <name type="scientific">Rhamnella rubrinervis</name>
    <dbReference type="NCBI Taxonomy" id="2594499"/>
    <lineage>
        <taxon>Eukaryota</taxon>
        <taxon>Viridiplantae</taxon>
        <taxon>Streptophyta</taxon>
        <taxon>Embryophyta</taxon>
        <taxon>Tracheophyta</taxon>
        <taxon>Spermatophyta</taxon>
        <taxon>Magnoliopsida</taxon>
        <taxon>eudicotyledons</taxon>
        <taxon>Gunneridae</taxon>
        <taxon>Pentapetalae</taxon>
        <taxon>rosids</taxon>
        <taxon>fabids</taxon>
        <taxon>Rosales</taxon>
        <taxon>Rhamnaceae</taxon>
        <taxon>rhamnoid group</taxon>
        <taxon>Rhamneae</taxon>
        <taxon>Rhamnella</taxon>
    </lineage>
</organism>
<evidence type="ECO:0000256" key="9">
    <source>
        <dbReference type="RuleBase" id="RU004517"/>
    </source>
</evidence>
<dbReference type="InterPro" id="IPR043131">
    <property type="entry name" value="BCAT-like_N"/>
</dbReference>
<keyword evidence="11" id="KW-1185">Reference proteome</keyword>
<sequence length="336" mass="36408">MKMNWDNLGFGLTPTDFMYVMKTSGDGCVFDDGQITPYGNIEISPSAGVFNYGQGLFEGAKAYRREDGHVQLFRIEENARRIKMGADRLCMPAPSVEQFVDAITKTVLANKHWVPPAGKGSLYLRPLLFGSGSVLGIGPAPEYSFIIFASPIGNWYKNGSSAMSLLIQNKVARASLGGTGGIKSITNYAPVFEVVQKAKAQGFADVLFLDAATGKNIEEVSSCNIFIVKGNLISTPALQGTILPGITRRSVIEIALDFGYQVEERDVPVKEVLDADEVFCTGTAVGITPVASITYQDKKVEYKTGEETVSNKLRVNLTGIQTGAMEDKMGWTVMID</sequence>
<keyword evidence="9" id="KW-0100">Branched-chain amino acid biosynthesis</keyword>
<dbReference type="InterPro" id="IPR005786">
    <property type="entry name" value="B_amino_transII"/>
</dbReference>